<organism evidence="1 2">
    <name type="scientific">Halopseudomonas phragmitis</name>
    <dbReference type="NCBI Taxonomy" id="1931241"/>
    <lineage>
        <taxon>Bacteria</taxon>
        <taxon>Pseudomonadati</taxon>
        <taxon>Pseudomonadota</taxon>
        <taxon>Gammaproteobacteria</taxon>
        <taxon>Pseudomonadales</taxon>
        <taxon>Pseudomonadaceae</taxon>
        <taxon>Halopseudomonas</taxon>
    </lineage>
</organism>
<reference evidence="1 2" key="1">
    <citation type="submission" date="2017-03" db="EMBL/GenBank/DDBJ databases">
        <title>Complete genome sequence of the novel DNRA strain Pseudomonas sp. S-6-2 isolated from Chinese polluted river sediment. Journal of Biotechnology.</title>
        <authorList>
            <person name="Li J."/>
            <person name="Xiang F."/>
            <person name="Wang L."/>
            <person name="Xi L."/>
            <person name="Liu J."/>
        </authorList>
    </citation>
    <scope>NUCLEOTIDE SEQUENCE [LARGE SCALE GENOMIC DNA]</scope>
    <source>
        <strain evidence="1 2">S-6-2</strain>
    </source>
</reference>
<dbReference type="KEGG" id="ppha:BVH74_13345"/>
<proteinExistence type="predicted"/>
<gene>
    <name evidence="1" type="ORF">BVH74_13345</name>
</gene>
<dbReference type="AlphaFoldDB" id="A0A1V0B6V7"/>
<dbReference type="Proteomes" id="UP000243488">
    <property type="component" value="Chromosome"/>
</dbReference>
<accession>A0A1V0B6V7</accession>
<dbReference type="EMBL" id="CP020100">
    <property type="protein sequence ID" value="AQZ95673.1"/>
    <property type="molecule type" value="Genomic_DNA"/>
</dbReference>
<protein>
    <submittedName>
        <fullName evidence="1">Uncharacterized protein</fullName>
    </submittedName>
</protein>
<name>A0A1V0B6V7_9GAMM</name>
<sequence>MVSTSISKTLGPIHFEDLEPHRFEDLIRELAYDFRDWTNIEATGRLGADDGFDIRAFERNEHHHIHTASGDVDEEQPHPMEGRMWMFQCKREKAIGPKKLSEIVSSDVSGSDPPYGYILAAPANFSKKAYDKFREELRARGVMEFYLWGRAELEDMLHQPKNDRILFAFFGISLVARKRSRATELRSFISVKNKLQKLLGTNPAHKSVLLRDSKDQNYPYQDRYEDFEKRPRWVERAAVQMHPLGVVFEEGKYFAYIDRDAKTWDYTAAINLAKVRNNQDSDDHNLSQKVEAFYDSIQKCQQVKMVDLRWLKFESVVAIDSEGDVEYEMPQIYVDFDPEKGPFAGGQQLLEVNQHAVEYLDDYERVAIFPEEFTDPVFGIIHKEEQLNLPSEISEQICKYSAYHHALYDCDGHMDFLSVNDVVEIAGSSDRNSEPCLLKITHKRSELARKLLRKKNENLTIITQIERHIGRPLAARDTIQVYEYKRVYQWQLPERSDG</sequence>
<keyword evidence="2" id="KW-1185">Reference proteome</keyword>
<dbReference type="STRING" id="1931241.BVH74_13345"/>
<dbReference type="RefSeq" id="WP_080050540.1">
    <property type="nucleotide sequence ID" value="NZ_CP020100.1"/>
</dbReference>
<evidence type="ECO:0000313" key="1">
    <source>
        <dbReference type="EMBL" id="AQZ95673.1"/>
    </source>
</evidence>
<evidence type="ECO:0000313" key="2">
    <source>
        <dbReference type="Proteomes" id="UP000243488"/>
    </source>
</evidence>